<evidence type="ECO:0000313" key="2">
    <source>
        <dbReference type="Proteomes" id="UP000434554"/>
    </source>
</evidence>
<proteinExistence type="predicted"/>
<reference evidence="1 2" key="1">
    <citation type="submission" date="2019-09" db="EMBL/GenBank/DDBJ databases">
        <title>Draft genome sequence of 3 type strains from the CCUG.</title>
        <authorList>
            <person name="Pineiro-Iglesias B."/>
            <person name="Tunovic T."/>
            <person name="Unosson C."/>
            <person name="Inganas E."/>
            <person name="Ohlen M."/>
            <person name="Cardew S."/>
            <person name="Jensie-Markopoulos S."/>
            <person name="Salva-Serra F."/>
            <person name="Jaen-Luchoro D."/>
            <person name="Karlsson R."/>
            <person name="Svensson-Stadler L."/>
            <person name="Chun J."/>
            <person name="Moore E."/>
        </authorList>
    </citation>
    <scope>NUCLEOTIDE SEQUENCE [LARGE SCALE GENOMIC DNA]</scope>
    <source>
        <strain evidence="1 2">CCUG 65427</strain>
    </source>
</reference>
<dbReference type="RefSeq" id="WP_044503764.1">
    <property type="nucleotide sequence ID" value="NZ_CAUBPY010000011.1"/>
</dbReference>
<evidence type="ECO:0000313" key="1">
    <source>
        <dbReference type="EMBL" id="KAB1479313.1"/>
    </source>
</evidence>
<sequence>MATYAMKCNIPFDELKADAEALLPLFDKRTTDESNHFSMDDIDAGLKGYRTRAFTCTIDFIERVAGIQIKRNKRNYKKQKDHLFIARGIRDLKIQLSGKSDWREGNGRPIGSGTKEKIVTCWKLKNPEGRKAQCIRETGLSKMTVYKYWHIDDK</sequence>
<dbReference type="AlphaFoldDB" id="A0A833FFQ4"/>
<comment type="caution">
    <text evidence="1">The sequence shown here is derived from an EMBL/GenBank/DDBJ whole genome shotgun (WGS) entry which is preliminary data.</text>
</comment>
<accession>A0A833FFQ4</accession>
<gene>
    <name evidence="1" type="ORF">F8R14_03925</name>
</gene>
<name>A0A833FFQ4_9FIRM</name>
<dbReference type="EMBL" id="WBKH01000003">
    <property type="protein sequence ID" value="KAB1479313.1"/>
    <property type="molecule type" value="Genomic_DNA"/>
</dbReference>
<dbReference type="Proteomes" id="UP000434554">
    <property type="component" value="Unassembled WGS sequence"/>
</dbReference>
<organism evidence="1 2">
    <name type="scientific">Veillonella seminalis</name>
    <dbReference type="NCBI Taxonomy" id="1502943"/>
    <lineage>
        <taxon>Bacteria</taxon>
        <taxon>Bacillati</taxon>
        <taxon>Bacillota</taxon>
        <taxon>Negativicutes</taxon>
        <taxon>Veillonellales</taxon>
        <taxon>Veillonellaceae</taxon>
        <taxon>Veillonella</taxon>
    </lineage>
</organism>
<protein>
    <submittedName>
        <fullName evidence="1">Plasmid replication protein</fullName>
    </submittedName>
</protein>